<evidence type="ECO:0000313" key="3">
    <source>
        <dbReference type="Proteomes" id="UP001382935"/>
    </source>
</evidence>
<evidence type="ECO:0000256" key="1">
    <source>
        <dbReference type="SAM" id="MobiDB-lite"/>
    </source>
</evidence>
<feature type="compositionally biased region" description="Basic and acidic residues" evidence="1">
    <location>
        <begin position="15"/>
        <end position="27"/>
    </location>
</feature>
<keyword evidence="3" id="KW-1185">Reference proteome</keyword>
<dbReference type="Proteomes" id="UP001382935">
    <property type="component" value="Chromosome"/>
</dbReference>
<reference evidence="2 3" key="1">
    <citation type="submission" date="2024-02" db="EMBL/GenBank/DDBJ databases">
        <title>Full genome sequence of Sphingomonas kaistensis.</title>
        <authorList>
            <person name="Poletto B.L."/>
            <person name="Silva G."/>
            <person name="Galante D."/>
            <person name="Campos K.R."/>
            <person name="Santos M.B.N."/>
            <person name="Sacchi C.T."/>
        </authorList>
    </citation>
    <scope>NUCLEOTIDE SEQUENCE [LARGE SCALE GENOMIC DNA]</scope>
    <source>
        <strain evidence="2 3">MA4R</strain>
    </source>
</reference>
<sequence>MVEAGTGAAGRTLSRRKEDHRMTEQRGTEAPPAVQSGDPDHELEKKLRRDPTNEDAKVDVGSDESMDASDPPSTSQPGSNDKPAPSNGFPG</sequence>
<name>A0ABZ2G650_9SPHN</name>
<gene>
    <name evidence="2" type="ORF">V6R86_13425</name>
</gene>
<protein>
    <submittedName>
        <fullName evidence="2">Uncharacterized protein</fullName>
    </submittedName>
</protein>
<feature type="compositionally biased region" description="Basic and acidic residues" evidence="1">
    <location>
        <begin position="38"/>
        <end position="60"/>
    </location>
</feature>
<proteinExistence type="predicted"/>
<dbReference type="EMBL" id="CP145607">
    <property type="protein sequence ID" value="WWM71643.1"/>
    <property type="molecule type" value="Genomic_DNA"/>
</dbReference>
<dbReference type="RefSeq" id="WP_338505172.1">
    <property type="nucleotide sequence ID" value="NZ_CP145607.1"/>
</dbReference>
<accession>A0ABZ2G650</accession>
<organism evidence="2 3">
    <name type="scientific">Sphingomonas kaistensis</name>
    <dbReference type="NCBI Taxonomy" id="298708"/>
    <lineage>
        <taxon>Bacteria</taxon>
        <taxon>Pseudomonadati</taxon>
        <taxon>Pseudomonadota</taxon>
        <taxon>Alphaproteobacteria</taxon>
        <taxon>Sphingomonadales</taxon>
        <taxon>Sphingomonadaceae</taxon>
        <taxon>Sphingomonas</taxon>
    </lineage>
</organism>
<evidence type="ECO:0000313" key="2">
    <source>
        <dbReference type="EMBL" id="WWM71643.1"/>
    </source>
</evidence>
<feature type="region of interest" description="Disordered" evidence="1">
    <location>
        <begin position="1"/>
        <end position="91"/>
    </location>
</feature>